<dbReference type="Proteomes" id="UP000253529">
    <property type="component" value="Unassembled WGS sequence"/>
</dbReference>
<sequence>MTAPAERMKTMRGRRRVQGLRELRLVVPDPRSQSVRARVAAQVARLSPVDEDDALAWIERVSEFDGPARSDDDEAR</sequence>
<gene>
    <name evidence="1" type="ORF">DFR50_10825</name>
</gene>
<comment type="caution">
    <text evidence="1">The sequence shown here is derived from an EMBL/GenBank/DDBJ whole genome shotgun (WGS) entry which is preliminary data.</text>
</comment>
<dbReference type="InterPro" id="IPR021558">
    <property type="entry name" value="MazE-like"/>
</dbReference>
<dbReference type="AlphaFoldDB" id="A0A366FP27"/>
<evidence type="ECO:0000313" key="2">
    <source>
        <dbReference type="Proteomes" id="UP000253529"/>
    </source>
</evidence>
<proteinExistence type="predicted"/>
<dbReference type="EMBL" id="QNRK01000008">
    <property type="protein sequence ID" value="RBP15469.1"/>
    <property type="molecule type" value="Genomic_DNA"/>
</dbReference>
<dbReference type="Pfam" id="PF11455">
    <property type="entry name" value="MazE-like"/>
    <property type="match status" value="1"/>
</dbReference>
<reference evidence="1 2" key="1">
    <citation type="submission" date="2018-06" db="EMBL/GenBank/DDBJ databases">
        <title>Genomic Encyclopedia of Type Strains, Phase IV (KMG-IV): sequencing the most valuable type-strain genomes for metagenomic binning, comparative biology and taxonomic classification.</title>
        <authorList>
            <person name="Goeker M."/>
        </authorList>
    </citation>
    <scope>NUCLEOTIDE SEQUENCE [LARGE SCALE GENOMIC DNA]</scope>
    <source>
        <strain evidence="1 2">DSM 24875</strain>
    </source>
</reference>
<dbReference type="RefSeq" id="WP_245427461.1">
    <property type="nucleotide sequence ID" value="NZ_QNRK01000008.1"/>
</dbReference>
<protein>
    <submittedName>
        <fullName evidence="1">DUF3018 family protein</fullName>
    </submittedName>
</protein>
<keyword evidence="2" id="KW-1185">Reference proteome</keyword>
<evidence type="ECO:0000313" key="1">
    <source>
        <dbReference type="EMBL" id="RBP15469.1"/>
    </source>
</evidence>
<name>A0A366FP27_9HYPH</name>
<accession>A0A366FP27</accession>
<organism evidence="1 2">
    <name type="scientific">Roseiarcus fermentans</name>
    <dbReference type="NCBI Taxonomy" id="1473586"/>
    <lineage>
        <taxon>Bacteria</taxon>
        <taxon>Pseudomonadati</taxon>
        <taxon>Pseudomonadota</taxon>
        <taxon>Alphaproteobacteria</taxon>
        <taxon>Hyphomicrobiales</taxon>
        <taxon>Roseiarcaceae</taxon>
        <taxon>Roseiarcus</taxon>
    </lineage>
</organism>